<gene>
    <name evidence="3" type="ORF">TL5118_01819</name>
    <name evidence="4" type="ORF">TL5120_01052</name>
</gene>
<dbReference type="EMBL" id="CYSC01000017">
    <property type="protein sequence ID" value="CUH71266.1"/>
    <property type="molecule type" value="Genomic_DNA"/>
</dbReference>
<evidence type="ECO:0000259" key="1">
    <source>
        <dbReference type="Pfam" id="PF00534"/>
    </source>
</evidence>
<evidence type="ECO:0000313" key="3">
    <source>
        <dbReference type="EMBL" id="CUH66555.1"/>
    </source>
</evidence>
<dbReference type="CDD" id="cd03801">
    <property type="entry name" value="GT4_PimA-like"/>
    <property type="match status" value="1"/>
</dbReference>
<protein>
    <submittedName>
        <fullName evidence="4">Glycogen synthase</fullName>
        <ecNumber evidence="4">2.4.1.11</ecNumber>
    </submittedName>
</protein>
<dbReference type="InterPro" id="IPR028098">
    <property type="entry name" value="Glyco_trans_4-like_N"/>
</dbReference>
<accession>A0A0P1FFN2</accession>
<feature type="domain" description="Glycosyltransferase subfamily 4-like N-terminal" evidence="2">
    <location>
        <begin position="109"/>
        <end position="216"/>
    </location>
</feature>
<reference evidence="3 5" key="2">
    <citation type="submission" date="2015-09" db="EMBL/GenBank/DDBJ databases">
        <authorList>
            <person name="Rodrigo-Torres L."/>
            <person name="Arahal D.R."/>
        </authorList>
    </citation>
    <scope>NUCLEOTIDE SEQUENCE [LARGE SCALE GENOMIC DNA]</scope>
    <source>
        <strain evidence="3 5">CECT 5118</strain>
    </source>
</reference>
<organism evidence="4 6">
    <name type="scientific">Thalassovita autumnalis</name>
    <dbReference type="NCBI Taxonomy" id="2072972"/>
    <lineage>
        <taxon>Bacteria</taxon>
        <taxon>Pseudomonadati</taxon>
        <taxon>Pseudomonadota</taxon>
        <taxon>Alphaproteobacteria</taxon>
        <taxon>Rhodobacterales</taxon>
        <taxon>Roseobacteraceae</taxon>
        <taxon>Thalassovita</taxon>
    </lineage>
</organism>
<evidence type="ECO:0000259" key="2">
    <source>
        <dbReference type="Pfam" id="PF13439"/>
    </source>
</evidence>
<keyword evidence="4" id="KW-0328">Glycosyltransferase</keyword>
<reference evidence="4 6" key="1">
    <citation type="submission" date="2015-09" db="EMBL/GenBank/DDBJ databases">
        <authorList>
            <consortium name="Swine Surveillance"/>
        </authorList>
    </citation>
    <scope>NUCLEOTIDE SEQUENCE [LARGE SCALE GENOMIC DNA]</scope>
    <source>
        <strain evidence="4 6">5120</strain>
    </source>
</reference>
<dbReference type="InterPro" id="IPR001296">
    <property type="entry name" value="Glyco_trans_1"/>
</dbReference>
<sequence length="421" mass="45920">MAEPIKIAYLTGEYPRATDTFIQREVAALREQGFEVATCSIRRTGAEHLVGEEQKAEAARTFHVLEAAARPLISLRAHLRALTAPARYLRALRLAWQTSPGGVKPMLYQLFYFAEAVVLADHLRRQGVQHLHNHIAKASCTVAMLCQELSGIPYSFTLHGPDIFFEPIRWRLDEKIARASFTACISDFCRSQGMSFADRTHWERMHIVHCGVEPERYAAASPTRPGNHLLFVGRLAAVKGVPLLLQAVKAARQIRPDLRLTLIGDGPERTWLQTEAEALGLAEAVDFLGYRSQSEVAEHLQQVDALVLPSFAEGVPVVLMEAMAAGLPVITTQIAGIPELVEQGVSGQLIAPGDAKALEQAILTLLSDPAHAAAMGAAGHAKVRAEFDIQQEAARLGQLIRSYLAGHPPPTKRPDVEGADG</sequence>
<dbReference type="PANTHER" id="PTHR45947">
    <property type="entry name" value="SULFOQUINOVOSYL TRANSFERASE SQD2"/>
    <property type="match status" value="1"/>
</dbReference>
<dbReference type="Gene3D" id="3.40.50.2000">
    <property type="entry name" value="Glycogen Phosphorylase B"/>
    <property type="match status" value="2"/>
</dbReference>
<dbReference type="GO" id="GO:0004373">
    <property type="term" value="F:alpha-1,4-glucan glucosyltransferase (UDP-glucose donor) activity"/>
    <property type="evidence" value="ECO:0007669"/>
    <property type="project" value="UniProtKB-EC"/>
</dbReference>
<dbReference type="InterPro" id="IPR050194">
    <property type="entry name" value="Glycosyltransferase_grp1"/>
</dbReference>
<keyword evidence="4" id="KW-0808">Transferase</keyword>
<name>A0A0P1FFN2_9RHOB</name>
<dbReference type="SUPFAM" id="SSF53756">
    <property type="entry name" value="UDP-Glycosyltransferase/glycogen phosphorylase"/>
    <property type="match status" value="1"/>
</dbReference>
<feature type="domain" description="Glycosyl transferase family 1" evidence="1">
    <location>
        <begin position="227"/>
        <end position="379"/>
    </location>
</feature>
<dbReference type="EC" id="2.4.1.11" evidence="4"/>
<evidence type="ECO:0000313" key="5">
    <source>
        <dbReference type="Proteomes" id="UP000051086"/>
    </source>
</evidence>
<dbReference type="Pfam" id="PF13439">
    <property type="entry name" value="Glyco_transf_4"/>
    <property type="match status" value="1"/>
</dbReference>
<dbReference type="RefSeq" id="WP_058242586.1">
    <property type="nucleotide sequence ID" value="NZ_CYSB01000026.1"/>
</dbReference>
<evidence type="ECO:0000313" key="4">
    <source>
        <dbReference type="EMBL" id="CUH71266.1"/>
    </source>
</evidence>
<dbReference type="Proteomes" id="UP000051887">
    <property type="component" value="Unassembled WGS sequence"/>
</dbReference>
<proteinExistence type="predicted"/>
<dbReference type="EMBL" id="CYSB01000026">
    <property type="protein sequence ID" value="CUH66555.1"/>
    <property type="molecule type" value="Genomic_DNA"/>
</dbReference>
<dbReference type="Proteomes" id="UP000051086">
    <property type="component" value="Unassembled WGS sequence"/>
</dbReference>
<dbReference type="OrthoDB" id="9790710at2"/>
<dbReference type="AlphaFoldDB" id="A0A0P1FFN2"/>
<keyword evidence="5" id="KW-1185">Reference proteome</keyword>
<dbReference type="Pfam" id="PF00534">
    <property type="entry name" value="Glycos_transf_1"/>
    <property type="match status" value="1"/>
</dbReference>
<evidence type="ECO:0000313" key="6">
    <source>
        <dbReference type="Proteomes" id="UP000051887"/>
    </source>
</evidence>
<dbReference type="PANTHER" id="PTHR45947:SF15">
    <property type="entry name" value="TEICHURONIC ACID BIOSYNTHESIS GLYCOSYLTRANSFERASE TUAC-RELATED"/>
    <property type="match status" value="1"/>
</dbReference>